<organism evidence="1 2">
    <name type="scientific">Haematobacter genomosp. 1</name>
    <dbReference type="NCBI Taxonomy" id="366618"/>
    <lineage>
        <taxon>Bacteria</taxon>
        <taxon>Pseudomonadati</taxon>
        <taxon>Pseudomonadota</taxon>
        <taxon>Alphaproteobacteria</taxon>
        <taxon>Rhodobacterales</taxon>
        <taxon>Paracoccaceae</taxon>
        <taxon>Haematobacter</taxon>
    </lineage>
</organism>
<dbReference type="PANTHER" id="PTHR33973">
    <property type="entry name" value="OS07G0153300 PROTEIN"/>
    <property type="match status" value="1"/>
</dbReference>
<reference evidence="1 2" key="1">
    <citation type="submission" date="2016-12" db="EMBL/GenBank/DDBJ databases">
        <title>Comparison of Traditional DNA-DNA Hybridization with In Silico Genomic Analysis.</title>
        <authorList>
            <person name="Nicholson A.C."/>
            <person name="Humrighouse B.W."/>
            <person name="Graziano J."/>
            <person name="Lasker B."/>
            <person name="Whitney A.M."/>
            <person name="Mcquiston J.R."/>
        </authorList>
    </citation>
    <scope>NUCLEOTIDE SEQUENCE [LARGE SCALE GENOMIC DNA]</scope>
    <source>
        <strain evidence="1 2">H2240</strain>
    </source>
</reference>
<name>A0A212ADT7_9RHOB</name>
<dbReference type="PANTHER" id="PTHR33973:SF4">
    <property type="entry name" value="OS07G0153300 PROTEIN"/>
    <property type="match status" value="1"/>
</dbReference>
<gene>
    <name evidence="1" type="ORF">CDV49_05785</name>
</gene>
<comment type="caution">
    <text evidence="1">The sequence shown here is derived from an EMBL/GenBank/DDBJ whole genome shotgun (WGS) entry which is preliminary data.</text>
</comment>
<sequence>MEPLADRLLSGEVLHLRAGVTHARRGVTRHAFAYRVDYVLMAPETMAGPRLLSHNGFNLMAFHDRDHGGPRGAGRGAPWAWEQLAAAGIDRRPGMVLALLTQPRFLGHWFTPVSFWLLLRGNDLLAAIAEVNNTFGQRHSYLCLPLGASISPDDEIRAAKAFHVSPFQDVAGEYRFRFGGLPDRLAIRIRQIDGAEGLEAAMAGPLSPLTNRAVMWAALHRPGGGLRVLALIYWHALRLKRKGARYRPPPSAPEKEISR</sequence>
<dbReference type="Proteomes" id="UP000196878">
    <property type="component" value="Unassembled WGS sequence"/>
</dbReference>
<accession>A0A212ADT7</accession>
<keyword evidence="2" id="KW-1185">Reference proteome</keyword>
<dbReference type="AlphaFoldDB" id="A0A212ADT7"/>
<dbReference type="RefSeq" id="WP_088214618.1">
    <property type="nucleotide sequence ID" value="NZ_NIPW01000008.1"/>
</dbReference>
<dbReference type="Pfam" id="PF07103">
    <property type="entry name" value="DUF1365"/>
    <property type="match status" value="1"/>
</dbReference>
<evidence type="ECO:0000313" key="2">
    <source>
        <dbReference type="Proteomes" id="UP000196878"/>
    </source>
</evidence>
<dbReference type="InterPro" id="IPR010775">
    <property type="entry name" value="DUF1365"/>
</dbReference>
<proteinExistence type="predicted"/>
<dbReference type="EMBL" id="NIPW01000008">
    <property type="protein sequence ID" value="OWJ79390.1"/>
    <property type="molecule type" value="Genomic_DNA"/>
</dbReference>
<evidence type="ECO:0000313" key="1">
    <source>
        <dbReference type="EMBL" id="OWJ79390.1"/>
    </source>
</evidence>
<dbReference type="OrthoDB" id="9778801at2"/>
<protein>
    <submittedName>
        <fullName evidence="1">Cyclopropane-fatty-acyl-phospholipid synthase</fullName>
    </submittedName>
</protein>